<name>A0A3B0UZP5_9ZZZZ</name>
<dbReference type="SUPFAM" id="SSF89623">
    <property type="entry name" value="Ribose/Galactose isomerase RpiB/AlsB"/>
    <property type="match status" value="1"/>
</dbReference>
<dbReference type="PANTHER" id="PTHR43732">
    <property type="entry name" value="RIBOSE 5-PHOSPHATE ISOMERASE-RELATED"/>
    <property type="match status" value="1"/>
</dbReference>
<keyword evidence="2 3" id="KW-0413">Isomerase</keyword>
<dbReference type="Pfam" id="PF02502">
    <property type="entry name" value="LacAB_rpiB"/>
    <property type="match status" value="1"/>
</dbReference>
<dbReference type="GO" id="GO:0004751">
    <property type="term" value="F:ribose-5-phosphate isomerase activity"/>
    <property type="evidence" value="ECO:0007669"/>
    <property type="project" value="UniProtKB-EC"/>
</dbReference>
<comment type="similarity">
    <text evidence="1">Belongs to the LacAB/RpiB family.</text>
</comment>
<dbReference type="NCBIfam" id="TIGR00689">
    <property type="entry name" value="rpiB_lacA_lacB"/>
    <property type="match status" value="1"/>
</dbReference>
<dbReference type="InterPro" id="IPR036569">
    <property type="entry name" value="RpiB_LacA_LacB_sf"/>
</dbReference>
<evidence type="ECO:0000256" key="1">
    <source>
        <dbReference type="ARBA" id="ARBA00008754"/>
    </source>
</evidence>
<dbReference type="NCBIfam" id="NF004051">
    <property type="entry name" value="PRK05571.1"/>
    <property type="match status" value="1"/>
</dbReference>
<dbReference type="InterPro" id="IPR003500">
    <property type="entry name" value="RpiB_LacA_LacB"/>
</dbReference>
<dbReference type="AlphaFoldDB" id="A0A3B0UZP5"/>
<reference evidence="3" key="1">
    <citation type="submission" date="2018-06" db="EMBL/GenBank/DDBJ databases">
        <authorList>
            <person name="Zhirakovskaya E."/>
        </authorList>
    </citation>
    <scope>NUCLEOTIDE SEQUENCE</scope>
</reference>
<gene>
    <name evidence="3" type="ORF">MNBD_DELTA02-16</name>
</gene>
<proteinExistence type="inferred from homology"/>
<dbReference type="InterPro" id="IPR051812">
    <property type="entry name" value="SPI_LacAB/RpiB"/>
</dbReference>
<organism evidence="3">
    <name type="scientific">hydrothermal vent metagenome</name>
    <dbReference type="NCBI Taxonomy" id="652676"/>
    <lineage>
        <taxon>unclassified sequences</taxon>
        <taxon>metagenomes</taxon>
        <taxon>ecological metagenomes</taxon>
    </lineage>
</organism>
<dbReference type="EMBL" id="UOEZ01000038">
    <property type="protein sequence ID" value="VAW36261.1"/>
    <property type="molecule type" value="Genomic_DNA"/>
</dbReference>
<protein>
    <submittedName>
        <fullName evidence="3">Ribose 5-phosphate isomerase B</fullName>
        <ecNumber evidence="3">5.3.1.6</ecNumber>
    </submittedName>
</protein>
<dbReference type="PANTHER" id="PTHR43732:SF1">
    <property type="entry name" value="RIBOSE 5-PHOSPHATE ISOMERASE"/>
    <property type="match status" value="1"/>
</dbReference>
<dbReference type="PIRSF" id="PIRSF005384">
    <property type="entry name" value="RpiB_LacA_B"/>
    <property type="match status" value="1"/>
</dbReference>
<dbReference type="InterPro" id="IPR004785">
    <property type="entry name" value="RpiB"/>
</dbReference>
<dbReference type="Gene3D" id="3.40.1400.10">
    <property type="entry name" value="Sugar-phosphate isomerase, RpiB/LacA/LacB"/>
    <property type="match status" value="1"/>
</dbReference>
<sequence length="153" mass="16650">MTEKEKIAIASDHAGVELKAAVDEVLEAEGFEVLDLGPDNPAQSVDYPDYGKAVAKRVSRGDVRRGVLICGTGIGMSLVANKFPGVRAALVHDCFTAEAAKEHNNANILVLGARVIPVELAKELVKIWLRTEYAGGRHQRRLDKISELECRCK</sequence>
<dbReference type="EC" id="5.3.1.6" evidence="3"/>
<accession>A0A3B0UZP5</accession>
<dbReference type="GO" id="GO:0005975">
    <property type="term" value="P:carbohydrate metabolic process"/>
    <property type="evidence" value="ECO:0007669"/>
    <property type="project" value="InterPro"/>
</dbReference>
<evidence type="ECO:0000256" key="2">
    <source>
        <dbReference type="ARBA" id="ARBA00023235"/>
    </source>
</evidence>
<evidence type="ECO:0000313" key="3">
    <source>
        <dbReference type="EMBL" id="VAW36261.1"/>
    </source>
</evidence>
<dbReference type="NCBIfam" id="TIGR01120">
    <property type="entry name" value="rpiB"/>
    <property type="match status" value="1"/>
</dbReference>